<reference evidence="2 3" key="1">
    <citation type="submission" date="2015-05" db="EMBL/GenBank/DDBJ databases">
        <title>Comparison of genome.</title>
        <authorList>
            <person name="Zheng Z."/>
            <person name="Sun M."/>
        </authorList>
    </citation>
    <scope>NUCLEOTIDE SEQUENCE [LARGE SCALE GENOMIC DNA]</scope>
    <source>
        <strain evidence="2 3">G25-74</strain>
    </source>
</reference>
<dbReference type="PATRIC" id="fig|217031.6.peg.2760"/>
<dbReference type="RefSeq" id="WP_064468255.1">
    <property type="nucleotide sequence ID" value="NZ_LDJR01000052.1"/>
</dbReference>
<evidence type="ECO:0000313" key="2">
    <source>
        <dbReference type="EMBL" id="OAK70063.1"/>
    </source>
</evidence>
<dbReference type="CDD" id="cd00009">
    <property type="entry name" value="AAA"/>
    <property type="match status" value="1"/>
</dbReference>
<dbReference type="GO" id="GO:0006260">
    <property type="term" value="P:DNA replication"/>
    <property type="evidence" value="ECO:0007669"/>
    <property type="project" value="TreeGrafter"/>
</dbReference>
<dbReference type="STRING" id="217031.ABB05_12835"/>
<dbReference type="OrthoDB" id="2052561at2"/>
<dbReference type="Proteomes" id="UP000077881">
    <property type="component" value="Unassembled WGS sequence"/>
</dbReference>
<comment type="caution">
    <text evidence="2">The sequence shown here is derived from an EMBL/GenBank/DDBJ whole genome shotgun (WGS) entry which is preliminary data.</text>
</comment>
<name>A0A177ZR37_9BACI</name>
<dbReference type="EMBL" id="LDJR01000052">
    <property type="protein sequence ID" value="OAK70063.1"/>
    <property type="molecule type" value="Genomic_DNA"/>
</dbReference>
<dbReference type="AlphaFoldDB" id="A0A177ZR37"/>
<evidence type="ECO:0000313" key="3">
    <source>
        <dbReference type="Proteomes" id="UP000077881"/>
    </source>
</evidence>
<dbReference type="PANTHER" id="PTHR30050:SF4">
    <property type="entry name" value="ATP-BINDING PROTEIN RV3427C IN INSERTION SEQUENCE-RELATED"/>
    <property type="match status" value="1"/>
</dbReference>
<dbReference type="PANTHER" id="PTHR30050">
    <property type="entry name" value="CHROMOSOMAL REPLICATION INITIATOR PROTEIN DNAA"/>
    <property type="match status" value="1"/>
</dbReference>
<dbReference type="Pfam" id="PF01695">
    <property type="entry name" value="IstB_IS21"/>
    <property type="match status" value="1"/>
</dbReference>
<gene>
    <name evidence="2" type="ORF">ABB05_12835</name>
</gene>
<dbReference type="InterPro" id="IPR002611">
    <property type="entry name" value="IstB_ATP-bd"/>
</dbReference>
<proteinExistence type="predicted"/>
<feature type="domain" description="IstB-like ATP-binding" evidence="1">
    <location>
        <begin position="122"/>
        <end position="269"/>
    </location>
</feature>
<accession>A0A177ZR37</accession>
<evidence type="ECO:0000259" key="1">
    <source>
        <dbReference type="Pfam" id="PF01695"/>
    </source>
</evidence>
<keyword evidence="3" id="KW-1185">Reference proteome</keyword>
<protein>
    <recommendedName>
        <fullName evidence="1">IstB-like ATP-binding domain-containing protein</fullName>
    </recommendedName>
</protein>
<dbReference type="Gene3D" id="3.40.50.300">
    <property type="entry name" value="P-loop containing nucleotide triphosphate hydrolases"/>
    <property type="match status" value="1"/>
</dbReference>
<dbReference type="GO" id="GO:0005524">
    <property type="term" value="F:ATP binding"/>
    <property type="evidence" value="ECO:0007669"/>
    <property type="project" value="InterPro"/>
</dbReference>
<dbReference type="SUPFAM" id="SSF52540">
    <property type="entry name" value="P-loop containing nucleoside triphosphate hydrolases"/>
    <property type="match status" value="1"/>
</dbReference>
<organism evidence="2 3">
    <name type="scientific">Lederbergia galactosidilytica</name>
    <dbReference type="NCBI Taxonomy" id="217031"/>
    <lineage>
        <taxon>Bacteria</taxon>
        <taxon>Bacillati</taxon>
        <taxon>Bacillota</taxon>
        <taxon>Bacilli</taxon>
        <taxon>Bacillales</taxon>
        <taxon>Bacillaceae</taxon>
        <taxon>Lederbergia</taxon>
    </lineage>
</organism>
<dbReference type="InterPro" id="IPR027417">
    <property type="entry name" value="P-loop_NTPase"/>
</dbReference>
<sequence length="275" mass="31203">MRPLAGLEIMNKITKGTISVSDKRCQNIDVISKQPCNRKLMIKDGKEFCFNCEQIAQEDLVIKNQSEEMIRNRALNELLSIFKQDSLINNDLETATFENYEPVTDSQKKAFETAEKFAREFDGKKGLVFAGKSGVGKSHLSVAISKEVMKQKYSCLFISIPQLMTSIKSTYRRDSEKTEMDILNGLQKVDLLVLDDLGAERENADDQGTAWAKQKIFEITDRRAGKATIYTSNYSGTQLIQMYGERDFGRMVKDCIPVTVTGENYRLLQFRKGVS</sequence>